<dbReference type="EMBL" id="CP120682">
    <property type="protein sequence ID" value="WKN37878.1"/>
    <property type="molecule type" value="Genomic_DNA"/>
</dbReference>
<dbReference type="AlphaFoldDB" id="A0AA49GQX2"/>
<gene>
    <name evidence="2" type="ORF">K4G66_04045</name>
</gene>
<organism evidence="2">
    <name type="scientific">Roseihalotalea indica</name>
    <dbReference type="NCBI Taxonomy" id="2867963"/>
    <lineage>
        <taxon>Bacteria</taxon>
        <taxon>Pseudomonadati</taxon>
        <taxon>Bacteroidota</taxon>
        <taxon>Cytophagia</taxon>
        <taxon>Cytophagales</taxon>
        <taxon>Catalimonadaceae</taxon>
        <taxon>Roseihalotalea</taxon>
    </lineage>
</organism>
<dbReference type="InterPro" id="IPR036249">
    <property type="entry name" value="Thioredoxin-like_sf"/>
</dbReference>
<dbReference type="GO" id="GO:0016491">
    <property type="term" value="F:oxidoreductase activity"/>
    <property type="evidence" value="ECO:0007669"/>
    <property type="project" value="InterPro"/>
</dbReference>
<dbReference type="PANTHER" id="PTHR42852">
    <property type="entry name" value="THIOL:DISULFIDE INTERCHANGE PROTEIN DSBE"/>
    <property type="match status" value="1"/>
</dbReference>
<dbReference type="CDD" id="cd02966">
    <property type="entry name" value="TlpA_like_family"/>
    <property type="match status" value="1"/>
</dbReference>
<dbReference type="InterPro" id="IPR013766">
    <property type="entry name" value="Thioredoxin_domain"/>
</dbReference>
<name>A0AA49GQX2_9BACT</name>
<protein>
    <submittedName>
        <fullName evidence="2">TlpA disulfide reductase family protein</fullName>
    </submittedName>
</protein>
<feature type="domain" description="Thioredoxin" evidence="1">
    <location>
        <begin position="42"/>
        <end position="176"/>
    </location>
</feature>
<evidence type="ECO:0000259" key="1">
    <source>
        <dbReference type="PROSITE" id="PS51352"/>
    </source>
</evidence>
<proteinExistence type="predicted"/>
<evidence type="ECO:0000313" key="2">
    <source>
        <dbReference type="EMBL" id="WKN37878.1"/>
    </source>
</evidence>
<dbReference type="Gene3D" id="3.40.30.10">
    <property type="entry name" value="Glutaredoxin"/>
    <property type="match status" value="1"/>
</dbReference>
<dbReference type="PANTHER" id="PTHR42852:SF17">
    <property type="entry name" value="THIOREDOXIN-LIKE PROTEIN HI_1115"/>
    <property type="match status" value="1"/>
</dbReference>
<dbReference type="InterPro" id="IPR000866">
    <property type="entry name" value="AhpC/TSA"/>
</dbReference>
<accession>A0AA49GQX2</accession>
<dbReference type="InterPro" id="IPR050553">
    <property type="entry name" value="Thioredoxin_ResA/DsbE_sf"/>
</dbReference>
<dbReference type="PROSITE" id="PS51352">
    <property type="entry name" value="THIOREDOXIN_2"/>
    <property type="match status" value="1"/>
</dbReference>
<dbReference type="SUPFAM" id="SSF52833">
    <property type="entry name" value="Thioredoxin-like"/>
    <property type="match status" value="1"/>
</dbReference>
<reference evidence="2" key="2">
    <citation type="journal article" date="2024" name="Antonie Van Leeuwenhoek">
        <title>Roseihalotalea indica gen. nov., sp. nov., a halophilic Bacteroidetes from mesopelagic Southwest Indian Ocean with higher carbohydrate metabolic potential.</title>
        <authorList>
            <person name="Chen B."/>
            <person name="Zhang M."/>
            <person name="Lin D."/>
            <person name="Ye J."/>
            <person name="Tang K."/>
        </authorList>
    </citation>
    <scope>NUCLEOTIDE SEQUENCE</scope>
    <source>
        <strain evidence="2">TK19036</strain>
    </source>
</reference>
<dbReference type="GO" id="GO:0016209">
    <property type="term" value="F:antioxidant activity"/>
    <property type="evidence" value="ECO:0007669"/>
    <property type="project" value="InterPro"/>
</dbReference>
<dbReference type="Pfam" id="PF00578">
    <property type="entry name" value="AhpC-TSA"/>
    <property type="match status" value="1"/>
</dbReference>
<sequence length="176" mass="19928">MNYYLITIFSFSLMATACSRPDQSTEKAETEVSEAEVAEAATSAEIDVSSIELTDLEGNTISWESLRGKKVFLNFWATWCKPCIVEMPSMQQASEQLGEDYVFLAASYEELDKIKTFAGQRDFSFQFVHTKTPLENLNIYSIPTTFLINEEGELVETVIGSRPWNQSETINHLKNL</sequence>
<reference evidence="2" key="1">
    <citation type="journal article" date="2023" name="Comput. Struct. Biotechnol. J.">
        <title>Discovery of a novel marine Bacteroidetes with a rich repertoire of carbohydrate-active enzymes.</title>
        <authorList>
            <person name="Chen B."/>
            <person name="Liu G."/>
            <person name="Chen Q."/>
            <person name="Wang H."/>
            <person name="Liu L."/>
            <person name="Tang K."/>
        </authorList>
    </citation>
    <scope>NUCLEOTIDE SEQUENCE</scope>
    <source>
        <strain evidence="2">TK19036</strain>
    </source>
</reference>